<reference evidence="2 3" key="1">
    <citation type="submission" date="2020-08" db="EMBL/GenBank/DDBJ databases">
        <title>Genomic Encyclopedia of Type Strains, Phase IV (KMG-IV): sequencing the most valuable type-strain genomes for metagenomic binning, comparative biology and taxonomic classification.</title>
        <authorList>
            <person name="Goeker M."/>
        </authorList>
    </citation>
    <scope>NUCLEOTIDE SEQUENCE [LARGE SCALE GENOMIC DNA]</scope>
    <source>
        <strain evidence="2 3">DSM 25622</strain>
    </source>
</reference>
<feature type="compositionally biased region" description="Acidic residues" evidence="1">
    <location>
        <begin position="98"/>
        <end position="116"/>
    </location>
</feature>
<feature type="region of interest" description="Disordered" evidence="1">
    <location>
        <begin position="134"/>
        <end position="167"/>
    </location>
</feature>
<protein>
    <submittedName>
        <fullName evidence="2">Uncharacterized metal-binding protein YceD (DUF177 family)</fullName>
    </submittedName>
</protein>
<evidence type="ECO:0000256" key="1">
    <source>
        <dbReference type="SAM" id="MobiDB-lite"/>
    </source>
</evidence>
<dbReference type="InterPro" id="IPR003772">
    <property type="entry name" value="YceD"/>
</dbReference>
<proteinExistence type="predicted"/>
<organism evidence="2 3">
    <name type="scientific">Muricoccus pecuniae</name>
    <dbReference type="NCBI Taxonomy" id="693023"/>
    <lineage>
        <taxon>Bacteria</taxon>
        <taxon>Pseudomonadati</taxon>
        <taxon>Pseudomonadota</taxon>
        <taxon>Alphaproteobacteria</taxon>
        <taxon>Acetobacterales</taxon>
        <taxon>Roseomonadaceae</taxon>
        <taxon>Muricoccus</taxon>
    </lineage>
</organism>
<gene>
    <name evidence="2" type="ORF">FHS87_003798</name>
</gene>
<sequence>MKREFSHLIRPAVIGAEGRTERLEAGPAEREALAARLGIIGLDSLSADLRLAPAPGGALRARGTMRAEVVQACVVTLDPVPQRVEEEIDWRILPPGEEPGEELDEGPDEIESEPDGTVDLGEALAQSLALALDPYPRAPGASLPEEATDESASPFAALRGLKGGNAP</sequence>
<comment type="caution">
    <text evidence="2">The sequence shown here is derived from an EMBL/GenBank/DDBJ whole genome shotgun (WGS) entry which is preliminary data.</text>
</comment>
<evidence type="ECO:0000313" key="3">
    <source>
        <dbReference type="Proteomes" id="UP000580654"/>
    </source>
</evidence>
<dbReference type="RefSeq" id="WP_184520924.1">
    <property type="nucleotide sequence ID" value="NZ_JACIJD010000022.1"/>
</dbReference>
<keyword evidence="3" id="KW-1185">Reference proteome</keyword>
<name>A0A840YL27_9PROT</name>
<dbReference type="EMBL" id="JACIJD010000022">
    <property type="protein sequence ID" value="MBB5695732.1"/>
    <property type="molecule type" value="Genomic_DNA"/>
</dbReference>
<dbReference type="Proteomes" id="UP000580654">
    <property type="component" value="Unassembled WGS sequence"/>
</dbReference>
<feature type="region of interest" description="Disordered" evidence="1">
    <location>
        <begin position="94"/>
        <end position="120"/>
    </location>
</feature>
<dbReference type="AlphaFoldDB" id="A0A840YL27"/>
<accession>A0A840YL27</accession>
<dbReference type="Pfam" id="PF02620">
    <property type="entry name" value="YceD"/>
    <property type="match status" value="1"/>
</dbReference>
<evidence type="ECO:0000313" key="2">
    <source>
        <dbReference type="EMBL" id="MBB5695732.1"/>
    </source>
</evidence>